<dbReference type="InterPro" id="IPR000515">
    <property type="entry name" value="MetI-like"/>
</dbReference>
<evidence type="ECO:0000256" key="2">
    <source>
        <dbReference type="ARBA" id="ARBA00022448"/>
    </source>
</evidence>
<keyword evidence="2 7" id="KW-0813">Transport</keyword>
<feature type="transmembrane region" description="Helical" evidence="7">
    <location>
        <begin position="118"/>
        <end position="139"/>
    </location>
</feature>
<evidence type="ECO:0000256" key="3">
    <source>
        <dbReference type="ARBA" id="ARBA00022475"/>
    </source>
</evidence>
<proteinExistence type="inferred from homology"/>
<dbReference type="Pfam" id="PF00528">
    <property type="entry name" value="BPD_transp_1"/>
    <property type="match status" value="1"/>
</dbReference>
<dbReference type="PANTHER" id="PTHR30193:SF37">
    <property type="entry name" value="INNER MEMBRANE ABC TRANSPORTER PERMEASE PROTEIN YCJO"/>
    <property type="match status" value="1"/>
</dbReference>
<comment type="caution">
    <text evidence="9">The sequence shown here is derived from an EMBL/GenBank/DDBJ whole genome shotgun (WGS) entry which is preliminary data.</text>
</comment>
<keyword evidence="3" id="KW-1003">Cell membrane</keyword>
<evidence type="ECO:0000259" key="8">
    <source>
        <dbReference type="PROSITE" id="PS50928"/>
    </source>
</evidence>
<reference evidence="10" key="1">
    <citation type="journal article" date="2019" name="Int. J. Syst. Evol. Microbiol.">
        <title>The Global Catalogue of Microorganisms (GCM) 10K type strain sequencing project: providing services to taxonomists for standard genome sequencing and annotation.</title>
        <authorList>
            <consortium name="The Broad Institute Genomics Platform"/>
            <consortium name="The Broad Institute Genome Sequencing Center for Infectious Disease"/>
            <person name="Wu L."/>
            <person name="Ma J."/>
        </authorList>
    </citation>
    <scope>NUCLEOTIDE SEQUENCE [LARGE SCALE GENOMIC DNA]</scope>
    <source>
        <strain evidence="10">CGMCC 1.16306</strain>
    </source>
</reference>
<dbReference type="InterPro" id="IPR051393">
    <property type="entry name" value="ABC_transporter_permease"/>
</dbReference>
<feature type="transmembrane region" description="Helical" evidence="7">
    <location>
        <begin position="20"/>
        <end position="44"/>
    </location>
</feature>
<dbReference type="SUPFAM" id="SSF161098">
    <property type="entry name" value="MetI-like"/>
    <property type="match status" value="1"/>
</dbReference>
<name>A0ABV9GP12_9BACL</name>
<feature type="transmembrane region" description="Helical" evidence="7">
    <location>
        <begin position="279"/>
        <end position="305"/>
    </location>
</feature>
<feature type="domain" description="ABC transmembrane type-1" evidence="8">
    <location>
        <begin position="81"/>
        <end position="301"/>
    </location>
</feature>
<evidence type="ECO:0000313" key="10">
    <source>
        <dbReference type="Proteomes" id="UP001596022"/>
    </source>
</evidence>
<keyword evidence="10" id="KW-1185">Reference proteome</keyword>
<dbReference type="EMBL" id="JBHSFW010000014">
    <property type="protein sequence ID" value="MFC4619994.1"/>
    <property type="molecule type" value="Genomic_DNA"/>
</dbReference>
<evidence type="ECO:0000256" key="5">
    <source>
        <dbReference type="ARBA" id="ARBA00022989"/>
    </source>
</evidence>
<dbReference type="PANTHER" id="PTHR30193">
    <property type="entry name" value="ABC TRANSPORTER PERMEASE PROTEIN"/>
    <property type="match status" value="1"/>
</dbReference>
<protein>
    <submittedName>
        <fullName evidence="9">Carbohydrate ABC transporter permease</fullName>
    </submittedName>
</protein>
<evidence type="ECO:0000256" key="1">
    <source>
        <dbReference type="ARBA" id="ARBA00004651"/>
    </source>
</evidence>
<comment type="subcellular location">
    <subcellularLocation>
        <location evidence="1 7">Cell membrane</location>
        <topology evidence="1 7">Multi-pass membrane protein</topology>
    </subcellularLocation>
</comment>
<feature type="transmembrane region" description="Helical" evidence="7">
    <location>
        <begin position="85"/>
        <end position="106"/>
    </location>
</feature>
<evidence type="ECO:0000256" key="7">
    <source>
        <dbReference type="RuleBase" id="RU363032"/>
    </source>
</evidence>
<feature type="transmembrane region" description="Helical" evidence="7">
    <location>
        <begin position="214"/>
        <end position="239"/>
    </location>
</feature>
<feature type="transmembrane region" description="Helical" evidence="7">
    <location>
        <begin position="169"/>
        <end position="193"/>
    </location>
</feature>
<dbReference type="InterPro" id="IPR035906">
    <property type="entry name" value="MetI-like_sf"/>
</dbReference>
<dbReference type="Gene3D" id="1.10.3720.10">
    <property type="entry name" value="MetI-like"/>
    <property type="match status" value="1"/>
</dbReference>
<organism evidence="9 10">
    <name type="scientific">Camelliibacillus cellulosilyticus</name>
    <dbReference type="NCBI Taxonomy" id="2174486"/>
    <lineage>
        <taxon>Bacteria</taxon>
        <taxon>Bacillati</taxon>
        <taxon>Bacillota</taxon>
        <taxon>Bacilli</taxon>
        <taxon>Bacillales</taxon>
        <taxon>Sporolactobacillaceae</taxon>
        <taxon>Camelliibacillus</taxon>
    </lineage>
</organism>
<keyword evidence="5 7" id="KW-1133">Transmembrane helix</keyword>
<sequence>MADKRVVRRPTKKRKFKPWVHLFLLPALFFYVVFEIYPILMAFINSFFDFRGYVRTGFVGLKNFTRLFTEAPYHERLVGAFEHNVVFFVISFFSELCIAFLLAFLIHRVTKGKEFFKFVYFVPKLLSVVVVGFLFNLILNPVHGGLNAFLNAVGLGFLAKSWLGDPNTALITIIFVNSWYAIGFSMLIFLAGLQSIPSEIPESAKLDGASGFTMLFKITIPMMMQSLMITVILTFIGAFETFELIYAMQGASGSPYYSTDVLTTFFYRLAFGSVGDDSAIGLGSALAVLLFLLVCAASAVLLFFFRKKEVEY</sequence>
<accession>A0ABV9GP12</accession>
<dbReference type="Proteomes" id="UP001596022">
    <property type="component" value="Unassembled WGS sequence"/>
</dbReference>
<dbReference type="RefSeq" id="WP_376847082.1">
    <property type="nucleotide sequence ID" value="NZ_JBHSFW010000014.1"/>
</dbReference>
<dbReference type="PROSITE" id="PS50928">
    <property type="entry name" value="ABC_TM1"/>
    <property type="match status" value="1"/>
</dbReference>
<evidence type="ECO:0000313" key="9">
    <source>
        <dbReference type="EMBL" id="MFC4619994.1"/>
    </source>
</evidence>
<evidence type="ECO:0000256" key="6">
    <source>
        <dbReference type="ARBA" id="ARBA00023136"/>
    </source>
</evidence>
<keyword evidence="6 7" id="KW-0472">Membrane</keyword>
<gene>
    <name evidence="9" type="ORF">ACFO4N_14870</name>
</gene>
<dbReference type="CDD" id="cd06261">
    <property type="entry name" value="TM_PBP2"/>
    <property type="match status" value="1"/>
</dbReference>
<comment type="similarity">
    <text evidence="7">Belongs to the binding-protein-dependent transport system permease family.</text>
</comment>
<evidence type="ECO:0000256" key="4">
    <source>
        <dbReference type="ARBA" id="ARBA00022692"/>
    </source>
</evidence>
<keyword evidence="4 7" id="KW-0812">Transmembrane</keyword>